<accession>A0A517Z6R7</accession>
<dbReference type="EC" id="3.-.-.-" evidence="3"/>
<gene>
    <name evidence="3" type="primary">blh_2</name>
    <name evidence="3" type="ORF">Mal4_25140</name>
</gene>
<feature type="domain" description="Beta-lactamase hydrolase-like protein phosphatase-like" evidence="2">
    <location>
        <begin position="6"/>
        <end position="108"/>
    </location>
</feature>
<dbReference type="GO" id="GO:0016787">
    <property type="term" value="F:hydrolase activity"/>
    <property type="evidence" value="ECO:0007669"/>
    <property type="project" value="UniProtKB-KW"/>
</dbReference>
<dbReference type="Pfam" id="PF04273">
    <property type="entry name" value="BLH_phosphatase"/>
    <property type="match status" value="1"/>
</dbReference>
<dbReference type="Proteomes" id="UP000320496">
    <property type="component" value="Chromosome"/>
</dbReference>
<keyword evidence="3" id="KW-0378">Hydrolase</keyword>
<dbReference type="EMBL" id="CP036275">
    <property type="protein sequence ID" value="QDU38190.1"/>
    <property type="molecule type" value="Genomic_DNA"/>
</dbReference>
<evidence type="ECO:0000313" key="4">
    <source>
        <dbReference type="Proteomes" id="UP000320496"/>
    </source>
</evidence>
<dbReference type="AlphaFoldDB" id="A0A517Z6R7"/>
<evidence type="ECO:0000259" key="2">
    <source>
        <dbReference type="Pfam" id="PF04273"/>
    </source>
</evidence>
<dbReference type="InterPro" id="IPR005939">
    <property type="entry name" value="BLH_phosphatase-like"/>
</dbReference>
<organism evidence="3 4">
    <name type="scientific">Maioricimonas rarisocia</name>
    <dbReference type="NCBI Taxonomy" id="2528026"/>
    <lineage>
        <taxon>Bacteria</taxon>
        <taxon>Pseudomonadati</taxon>
        <taxon>Planctomycetota</taxon>
        <taxon>Planctomycetia</taxon>
        <taxon>Planctomycetales</taxon>
        <taxon>Planctomycetaceae</taxon>
        <taxon>Maioricimonas</taxon>
    </lineage>
</organism>
<proteinExistence type="predicted"/>
<evidence type="ECO:0000256" key="1">
    <source>
        <dbReference type="SAM" id="MobiDB-lite"/>
    </source>
</evidence>
<dbReference type="SUPFAM" id="SSF52799">
    <property type="entry name" value="(Phosphotyrosine protein) phosphatases II"/>
    <property type="match status" value="1"/>
</dbReference>
<dbReference type="RefSeq" id="WP_145369501.1">
    <property type="nucleotide sequence ID" value="NZ_CP036275.1"/>
</dbReference>
<reference evidence="3 4" key="1">
    <citation type="submission" date="2019-02" db="EMBL/GenBank/DDBJ databases">
        <title>Deep-cultivation of Planctomycetes and their phenomic and genomic characterization uncovers novel biology.</title>
        <authorList>
            <person name="Wiegand S."/>
            <person name="Jogler M."/>
            <person name="Boedeker C."/>
            <person name="Pinto D."/>
            <person name="Vollmers J."/>
            <person name="Rivas-Marin E."/>
            <person name="Kohn T."/>
            <person name="Peeters S.H."/>
            <person name="Heuer A."/>
            <person name="Rast P."/>
            <person name="Oberbeckmann S."/>
            <person name="Bunk B."/>
            <person name="Jeske O."/>
            <person name="Meyerdierks A."/>
            <person name="Storesund J.E."/>
            <person name="Kallscheuer N."/>
            <person name="Luecker S."/>
            <person name="Lage O.M."/>
            <person name="Pohl T."/>
            <person name="Merkel B.J."/>
            <person name="Hornburger P."/>
            <person name="Mueller R.-W."/>
            <person name="Bruemmer F."/>
            <person name="Labrenz M."/>
            <person name="Spormann A.M."/>
            <person name="Op den Camp H."/>
            <person name="Overmann J."/>
            <person name="Amann R."/>
            <person name="Jetten M.S.M."/>
            <person name="Mascher T."/>
            <person name="Medema M.H."/>
            <person name="Devos D.P."/>
            <person name="Kaster A.-K."/>
            <person name="Ovreas L."/>
            <person name="Rohde M."/>
            <person name="Galperin M.Y."/>
            <person name="Jogler C."/>
        </authorList>
    </citation>
    <scope>NUCLEOTIDE SEQUENCE [LARGE SCALE GENOMIC DNA]</scope>
    <source>
        <strain evidence="3 4">Mal4</strain>
    </source>
</reference>
<name>A0A517Z6R7_9PLAN</name>
<keyword evidence="4" id="KW-1185">Reference proteome</keyword>
<feature type="region of interest" description="Disordered" evidence="1">
    <location>
        <begin position="1"/>
        <end position="22"/>
    </location>
</feature>
<evidence type="ECO:0000313" key="3">
    <source>
        <dbReference type="EMBL" id="QDU38190.1"/>
    </source>
</evidence>
<dbReference type="Gene3D" id="3.90.190.10">
    <property type="entry name" value="Protein tyrosine phosphatase superfamily"/>
    <property type="match status" value="1"/>
</dbReference>
<dbReference type="InterPro" id="IPR029021">
    <property type="entry name" value="Prot-tyrosine_phosphatase-like"/>
</dbReference>
<feature type="compositionally biased region" description="Basic and acidic residues" evidence="1">
    <location>
        <begin position="1"/>
        <end position="10"/>
    </location>
</feature>
<sequence length="151" mass="16461">MERIEVRKDLVVGSQPENDDLDELSDEGFATIMNLRAPAEDGDTTSARDEGVKARTLGMMYVNMPVPMNDLSTQQVNDFRAKLNLLPKPVFVHCSSGKRAGTLALINEAIDQGWSAEDTLSRGRQLGVGCDEPPLRELVQSAVAEKDEASS</sequence>
<dbReference type="KEGG" id="mri:Mal4_25140"/>
<dbReference type="OrthoDB" id="270335at2"/>
<protein>
    <submittedName>
        <fullName evidence="3">Beta-lactamase hydrolase-like protein</fullName>
        <ecNumber evidence="3">3.-.-.-</ecNumber>
    </submittedName>
</protein>